<reference evidence="2" key="1">
    <citation type="submission" date="2015-04" db="UniProtKB">
        <authorList>
            <consortium name="EnsemblPlants"/>
        </authorList>
    </citation>
    <scope>IDENTIFICATION</scope>
    <source>
        <strain evidence="2">SL10</strain>
    </source>
</reference>
<sequence>MKFKKKKGKEKNGWGGDVAFLSGRRRHPETLVVARGTPCASGGEQPRSRLAPLSKRFLLVPAINISGFANSRCIM</sequence>
<reference evidence="2" key="2">
    <citation type="submission" date="2018-04" db="EMBL/GenBank/DDBJ databases">
        <title>OnivRS2 (Oryza nivara Reference Sequence Version 2).</title>
        <authorList>
            <person name="Zhang J."/>
            <person name="Kudrna D."/>
            <person name="Lee S."/>
            <person name="Talag J."/>
            <person name="Rajasekar S."/>
            <person name="Welchert J."/>
            <person name="Hsing Y.-I."/>
            <person name="Wing R.A."/>
        </authorList>
    </citation>
    <scope>NUCLEOTIDE SEQUENCE [LARGE SCALE GENOMIC DNA]</scope>
    <source>
        <strain evidence="2">SL10</strain>
    </source>
</reference>
<name>A0A0E0I797_ORYNI</name>
<evidence type="ECO:0000313" key="3">
    <source>
        <dbReference type="Proteomes" id="UP000006591"/>
    </source>
</evidence>
<dbReference type="AlphaFoldDB" id="A0A0E0I797"/>
<dbReference type="Proteomes" id="UP000006591">
    <property type="component" value="Chromosome 8"/>
</dbReference>
<dbReference type="Gramene" id="ONIVA08G03000.5">
    <property type="protein sequence ID" value="ONIVA08G03000.5"/>
    <property type="gene ID" value="ONIVA08G03000"/>
</dbReference>
<dbReference type="EnsemblPlants" id="ONIVA08G03000.5">
    <property type="protein sequence ID" value="ONIVA08G03000.5"/>
    <property type="gene ID" value="ONIVA08G03000"/>
</dbReference>
<feature type="region of interest" description="Disordered" evidence="1">
    <location>
        <begin position="1"/>
        <end position="20"/>
    </location>
</feature>
<evidence type="ECO:0000256" key="1">
    <source>
        <dbReference type="SAM" id="MobiDB-lite"/>
    </source>
</evidence>
<protein>
    <submittedName>
        <fullName evidence="2">Uncharacterized protein</fullName>
    </submittedName>
</protein>
<accession>A0A0E0I797</accession>
<dbReference type="HOGENOM" id="CLU_2762099_0_0_1"/>
<proteinExistence type="predicted"/>
<evidence type="ECO:0000313" key="2">
    <source>
        <dbReference type="EnsemblPlants" id="ONIVA08G03000.5"/>
    </source>
</evidence>
<keyword evidence="3" id="KW-1185">Reference proteome</keyword>
<organism evidence="2">
    <name type="scientific">Oryza nivara</name>
    <name type="common">Indian wild rice</name>
    <name type="synonym">Oryza sativa f. spontanea</name>
    <dbReference type="NCBI Taxonomy" id="4536"/>
    <lineage>
        <taxon>Eukaryota</taxon>
        <taxon>Viridiplantae</taxon>
        <taxon>Streptophyta</taxon>
        <taxon>Embryophyta</taxon>
        <taxon>Tracheophyta</taxon>
        <taxon>Spermatophyta</taxon>
        <taxon>Magnoliopsida</taxon>
        <taxon>Liliopsida</taxon>
        <taxon>Poales</taxon>
        <taxon>Poaceae</taxon>
        <taxon>BOP clade</taxon>
        <taxon>Oryzoideae</taxon>
        <taxon>Oryzeae</taxon>
        <taxon>Oryzinae</taxon>
        <taxon>Oryza</taxon>
    </lineage>
</organism>